<sequence>MSPTETAVRRIAEQYGSHQPSSSSPFLTVVANLPPDRHDVAGAIFIAEEALAATDEDGGWRDTLARILEFKRSDGRYDRHDMAGILTICDEGIAAEATPSSGPRP</sequence>
<dbReference type="RefSeq" id="WP_012753636.1">
    <property type="nucleotide sequence ID" value="NC_012811.1"/>
</dbReference>
<gene>
    <name evidence="1" type="ordered locus">MexAM1_META2p0257</name>
</gene>
<geneLocation type="plasmid" evidence="1 2">
    <name>megaplasmid</name>
</geneLocation>
<organism evidence="1 2">
    <name type="scientific">Methylorubrum extorquens (strain ATCC 14718 / DSM 1338 / JCM 2805 / NCIMB 9133 / AM1)</name>
    <name type="common">Methylobacterium extorquens</name>
    <dbReference type="NCBI Taxonomy" id="272630"/>
    <lineage>
        <taxon>Bacteria</taxon>
        <taxon>Pseudomonadati</taxon>
        <taxon>Pseudomonadota</taxon>
        <taxon>Alphaproteobacteria</taxon>
        <taxon>Hyphomicrobiales</taxon>
        <taxon>Methylobacteriaceae</taxon>
        <taxon>Methylorubrum</taxon>
    </lineage>
</organism>
<protein>
    <submittedName>
        <fullName evidence="1">Uncharacterized protein</fullName>
    </submittedName>
</protein>
<dbReference type="Proteomes" id="UP000009081">
    <property type="component" value="Plasmid megaplasmid"/>
</dbReference>
<dbReference type="AlphaFoldDB" id="C5B3W9"/>
<keyword evidence="1" id="KW-0614">Plasmid</keyword>
<name>C5B3W9_METEA</name>
<evidence type="ECO:0000313" key="2">
    <source>
        <dbReference type="Proteomes" id="UP000009081"/>
    </source>
</evidence>
<reference evidence="1 2" key="1">
    <citation type="journal article" date="2009" name="PLoS ONE">
        <title>Methylobacterium genome sequences: a reference blueprint to investigate microbial metabolism of C1 compounds from natural and industrial sources.</title>
        <authorList>
            <person name="Vuilleumier S."/>
            <person name="Chistoserdova L."/>
            <person name="Lee M.-C."/>
            <person name="Bringel F."/>
            <person name="Lajus A."/>
            <person name="Zhou Y."/>
            <person name="Gourion B."/>
            <person name="Barbe V."/>
            <person name="Chang J."/>
            <person name="Cruveiller S."/>
            <person name="Dossat C."/>
            <person name="Gillett W."/>
            <person name="Gruffaz C."/>
            <person name="Haugen E."/>
            <person name="Hourcade E."/>
            <person name="Levy R."/>
            <person name="Mangenot S."/>
            <person name="Muller E."/>
            <person name="Nadalig T."/>
            <person name="Pagni M."/>
            <person name="Penny C."/>
            <person name="Peyraud R."/>
            <person name="Robinson D.G."/>
            <person name="Roche D."/>
            <person name="Rouy Z."/>
            <person name="Saenampechek C."/>
            <person name="Salvignol G."/>
            <person name="Vallenet D."/>
            <person name="Wu Z."/>
            <person name="Marx C.J."/>
            <person name="Vorholt J.A."/>
            <person name="Olson M.V."/>
            <person name="Kaul R."/>
            <person name="Weissenbach J."/>
            <person name="Medigue C."/>
            <person name="Lidstrom M.E."/>
        </authorList>
    </citation>
    <scope>NUCLEOTIDE SEQUENCE [LARGE SCALE GENOMIC DNA]</scope>
    <source>
        <strain evidence="1">AM1</strain>
        <plasmid evidence="2">megaplasmid</plasmid>
    </source>
</reference>
<accession>C5B3W9</accession>
<dbReference type="HOGENOM" id="CLU_2233346_0_0_5"/>
<dbReference type="KEGG" id="mea:Mex_2p0257"/>
<keyword evidence="2" id="KW-1185">Reference proteome</keyword>
<evidence type="ECO:0000313" key="1">
    <source>
        <dbReference type="EMBL" id="ACS43151.1"/>
    </source>
</evidence>
<dbReference type="EMBL" id="CP001511">
    <property type="protein sequence ID" value="ACS43151.1"/>
    <property type="molecule type" value="Genomic_DNA"/>
</dbReference>
<proteinExistence type="predicted"/>